<dbReference type="PANTHER" id="PTHR12558">
    <property type="entry name" value="CELL DIVISION CYCLE 16,23,27"/>
    <property type="match status" value="1"/>
</dbReference>
<evidence type="ECO:0000256" key="1">
    <source>
        <dbReference type="PROSITE-ProRule" id="PRU00339"/>
    </source>
</evidence>
<reference evidence="4" key="1">
    <citation type="submission" date="2016-04" db="EMBL/GenBank/DDBJ databases">
        <authorList>
            <person name="Tagini F."/>
        </authorList>
    </citation>
    <scope>NUCLEOTIDE SEQUENCE [LARGE SCALE GENOMIC DNA]</scope>
    <source>
        <strain evidence="4">CHUV0807</strain>
    </source>
</reference>
<dbReference type="PANTHER" id="PTHR12558:SF13">
    <property type="entry name" value="CELL DIVISION CYCLE PROTEIN 27 HOMOLOG"/>
    <property type="match status" value="1"/>
</dbReference>
<feature type="chain" id="PRO_5008674748" evidence="2">
    <location>
        <begin position="29"/>
        <end position="574"/>
    </location>
</feature>
<organism evidence="3 4">
    <name type="scientific">Cardiobacterium hominis</name>
    <dbReference type="NCBI Taxonomy" id="2718"/>
    <lineage>
        <taxon>Bacteria</taxon>
        <taxon>Pseudomonadati</taxon>
        <taxon>Pseudomonadota</taxon>
        <taxon>Gammaproteobacteria</taxon>
        <taxon>Cardiobacteriales</taxon>
        <taxon>Cardiobacteriaceae</taxon>
        <taxon>Cardiobacterium</taxon>
    </lineage>
</organism>
<protein>
    <submittedName>
        <fullName evidence="3">FIG140336: TPR domain protein</fullName>
    </submittedName>
</protein>
<evidence type="ECO:0000256" key="2">
    <source>
        <dbReference type="SAM" id="SignalP"/>
    </source>
</evidence>
<name>A0A1C3H1Z8_9GAMM</name>
<feature type="repeat" description="TPR" evidence="1">
    <location>
        <begin position="179"/>
        <end position="212"/>
    </location>
</feature>
<feature type="repeat" description="TPR" evidence="1">
    <location>
        <begin position="421"/>
        <end position="454"/>
    </location>
</feature>
<dbReference type="EMBL" id="FKLO01000012">
    <property type="protein sequence ID" value="SAM57149.1"/>
    <property type="molecule type" value="Genomic_DNA"/>
</dbReference>
<dbReference type="InterPro" id="IPR019734">
    <property type="entry name" value="TPR_rpt"/>
</dbReference>
<dbReference type="Gene3D" id="1.25.40.10">
    <property type="entry name" value="Tetratricopeptide repeat domain"/>
    <property type="match status" value="2"/>
</dbReference>
<dbReference type="Pfam" id="PF13432">
    <property type="entry name" value="TPR_16"/>
    <property type="match status" value="2"/>
</dbReference>
<sequence length="574" mass="64705">MVSKLPRRNRLSFALFCTLPVFGGQALAVPAQKQTQQQWSQSSAWLYGAMTARFEDHAGKFGAALNTIADVAVQSGEYDALEYGYGLAWDTRDFSRAEKIARVWLDAFPKDNDARLALLRVLLADGRANEALVHMSALLETDGGPQNVAQIFRVLAEYPDSATRLGLLQKLSEQFPKNPYLYYYLGLMAKEQGKVTTAVKAFSDAIALDGNWRELELMQAQVLASIGKLQEARKIMDRITTRYPQDINLLSAYIDMLIAHYQWQDAITLALRWKELRPQDATVRQLVAQLYASAGDYPAALQAFREILDAHRIDLNSYLFFVANAAERADQKDMAATLFGEISKDSPRYLQAQERLALLAFARKDYDAAQERFAALRQDFPDDAQVLDTYLMEAAQLQQAQQWKRLEKLLKAALARYPEQVDLLYVLAELHAARGDLKEAEEQFNKILAIDPANIDALNAYGYLLLTQGDDEKKAAQLIEAAIKLYPDSPAIQDSYGWLLYRQGKTEDALNWLRRAYAAYRSNEISAHYIEVLHASGDKALAEEVYHYEKQGQPDNAALKSIGKKLGLDHDKKK</sequence>
<dbReference type="Proteomes" id="UP000190837">
    <property type="component" value="Unassembled WGS sequence"/>
</dbReference>
<dbReference type="PROSITE" id="PS50005">
    <property type="entry name" value="TPR"/>
    <property type="match status" value="2"/>
</dbReference>
<dbReference type="Pfam" id="PF13174">
    <property type="entry name" value="TPR_6"/>
    <property type="match status" value="2"/>
</dbReference>
<keyword evidence="2" id="KW-0732">Signal</keyword>
<gene>
    <name evidence="3" type="ORF">CHUV0807_0174</name>
</gene>
<evidence type="ECO:0000313" key="4">
    <source>
        <dbReference type="Proteomes" id="UP000190837"/>
    </source>
</evidence>
<accession>A0A1C3H1Z8</accession>
<dbReference type="SUPFAM" id="SSF48452">
    <property type="entry name" value="TPR-like"/>
    <property type="match status" value="3"/>
</dbReference>
<dbReference type="AlphaFoldDB" id="A0A1C3H1Z8"/>
<keyword evidence="1" id="KW-0802">TPR repeat</keyword>
<proteinExistence type="predicted"/>
<dbReference type="InterPro" id="IPR011990">
    <property type="entry name" value="TPR-like_helical_dom_sf"/>
</dbReference>
<dbReference type="SMART" id="SM00028">
    <property type="entry name" value="TPR"/>
    <property type="match status" value="4"/>
</dbReference>
<feature type="signal peptide" evidence="2">
    <location>
        <begin position="1"/>
        <end position="28"/>
    </location>
</feature>
<evidence type="ECO:0000313" key="3">
    <source>
        <dbReference type="EMBL" id="SAM57149.1"/>
    </source>
</evidence>